<organism evidence="3 4">
    <name type="scientific">Leishmania panamensis</name>
    <dbReference type="NCBI Taxonomy" id="5679"/>
    <lineage>
        <taxon>Eukaryota</taxon>
        <taxon>Discoba</taxon>
        <taxon>Euglenozoa</taxon>
        <taxon>Kinetoplastea</taxon>
        <taxon>Metakinetoplastina</taxon>
        <taxon>Trypanosomatida</taxon>
        <taxon>Trypanosomatidae</taxon>
        <taxon>Leishmaniinae</taxon>
        <taxon>Leishmania</taxon>
        <taxon>Leishmania guyanensis species complex</taxon>
    </lineage>
</organism>
<dbReference type="AlphaFoldDB" id="A0A088RML9"/>
<evidence type="ECO:0000256" key="1">
    <source>
        <dbReference type="PROSITE-ProRule" id="PRU00239"/>
    </source>
</evidence>
<dbReference type="InterPro" id="IPR001300">
    <property type="entry name" value="Peptidase_C2_calpain_cat"/>
</dbReference>
<dbReference type="PROSITE" id="PS50203">
    <property type="entry name" value="CALPAIN_CAT"/>
    <property type="match status" value="1"/>
</dbReference>
<dbReference type="GO" id="GO:0004198">
    <property type="term" value="F:calcium-dependent cysteine-type endopeptidase activity"/>
    <property type="evidence" value="ECO:0007669"/>
    <property type="project" value="InterPro"/>
</dbReference>
<dbReference type="RefSeq" id="XP_010697940.1">
    <property type="nucleotide sequence ID" value="XM_010699638.1"/>
</dbReference>
<dbReference type="PANTHER" id="PTHR10183:SF430">
    <property type="entry name" value="CYSTEINE PEPTIDASE, PUTATIVE-RELATED"/>
    <property type="match status" value="1"/>
</dbReference>
<name>A0A088RML9_LEIPA</name>
<dbReference type="SUPFAM" id="SSF52047">
    <property type="entry name" value="RNI-like"/>
    <property type="match status" value="1"/>
</dbReference>
<dbReference type="SUPFAM" id="SSF54001">
    <property type="entry name" value="Cysteine proteinases"/>
    <property type="match status" value="1"/>
</dbReference>
<dbReference type="Pfam" id="PF00648">
    <property type="entry name" value="Peptidase_C2"/>
    <property type="match status" value="1"/>
</dbReference>
<dbReference type="SMART" id="SM00230">
    <property type="entry name" value="CysPc"/>
    <property type="match status" value="1"/>
</dbReference>
<dbReference type="PANTHER" id="PTHR10183">
    <property type="entry name" value="CALPAIN"/>
    <property type="match status" value="1"/>
</dbReference>
<dbReference type="GeneID" id="22573996"/>
<feature type="domain" description="Calpain catalytic" evidence="2">
    <location>
        <begin position="281"/>
        <end position="480"/>
    </location>
</feature>
<sequence>MAATQKQTYLSVCKQLNEPPLRQLLETLEYGDARLDVSGIYLPRRHFRCFLHFIEERPDIEELILDGVDVGVKEAKLLKEHLLCSCVTKLSLQRIKLDSASANIIRQLCIENSNLVSVMLPETYVPSYLVDEIMLIVDLNRLNVESLRSTNTAGVLQGTSTIARWKLCRGKKDHSFSSALQLSSSATKRMVDDFVTSYKSVFIDFSFQPGTFNHPVAGIEAIRWSTYCGLSMFHKGKRDGSKGLFSPSSHYNNQNLCATLNILRFYDILSKSLLLERYPQSGLYVFRFFVDGLPVEICVDDLVPCVYVSGRCTVVGLSSCCSPFYAAILEKAVAKAIGGYRYLQELSLCDYIELLTGCTCFEVNLLRQSPVSTTFDTLRSLNEDGHKLVAYAIPRTLIEERILEDSGMCCRIPFTILKTDICQKHDTHYVFLVQLAAPLTGRLLKYAFEYEIYKTEEVNENCVFWLTFENFAAAFERVFLLLWPFDDAVLNHKATVEFQAASEFLSGSSQFAKNSSFLIQNEGGSSTPVMVSLVASSAPHTQIGAQCLFYKGVGAGNEASQRHYNVSKNNAVFESEEFEGNEGAVFFNLLPAECLQMTLSSHVPSSFRIRISAVGNVSGIQLPDTMVSLTFSGKWNTLLKAKRFSDDILRLRTIDGERTINLVLALSQATGDSPPFPHGVLGWNGTSTNVVDTTKPGFSTQQEKSTLCVHSFVLTLAAGESIFLLPYCCGGRCPDGYDLTVFCEERFAQSRVKTTSVL</sequence>
<accession>A0A088RML9</accession>
<keyword evidence="3" id="KW-0378">Hydrolase</keyword>
<reference evidence="3 4" key="1">
    <citation type="journal article" date="2015" name="Sci. Rep.">
        <title>The genome of Leishmania panamensis: insights into genomics of the L. (Viannia) subgenus.</title>
        <authorList>
            <person name="Llanes A."/>
            <person name="Restrepo C.M."/>
            <person name="Vecchio G.D."/>
            <person name="Anguizola F.J."/>
            <person name="Lleonart R."/>
        </authorList>
    </citation>
    <scope>NUCLEOTIDE SEQUENCE [LARGE SCALE GENOMIC DNA]</scope>
    <source>
        <strain evidence="3 4">MHOM/PA/94/PSC-1</strain>
    </source>
</reference>
<dbReference type="GO" id="GO:0006508">
    <property type="term" value="P:proteolysis"/>
    <property type="evidence" value="ECO:0007669"/>
    <property type="project" value="InterPro"/>
</dbReference>
<protein>
    <submittedName>
        <fullName evidence="3">Calpain-like cysteine peptidase, putative</fullName>
        <ecNumber evidence="3">3.4.22.33</ecNumber>
    </submittedName>
</protein>
<dbReference type="Proteomes" id="UP000063063">
    <property type="component" value="Chromosome 18"/>
</dbReference>
<proteinExistence type="predicted"/>
<comment type="caution">
    <text evidence="1">Lacks conserved residue(s) required for the propagation of feature annotation.</text>
</comment>
<evidence type="ECO:0000313" key="3">
    <source>
        <dbReference type="EMBL" id="AIN97287.1"/>
    </source>
</evidence>
<gene>
    <name evidence="3" type="ORF">LPMP_181060</name>
</gene>
<dbReference type="VEuPathDB" id="TriTrypDB:LPMP_181060"/>
<dbReference type="KEGG" id="lpan:LPMP_181060"/>
<dbReference type="EMBL" id="CP009387">
    <property type="protein sequence ID" value="AIN97287.1"/>
    <property type="molecule type" value="Genomic_DNA"/>
</dbReference>
<dbReference type="InterPro" id="IPR038765">
    <property type="entry name" value="Papain-like_cys_pep_sf"/>
</dbReference>
<dbReference type="eggNOG" id="ENOG502SK8R">
    <property type="taxonomic scope" value="Eukaryota"/>
</dbReference>
<keyword evidence="4" id="KW-1185">Reference proteome</keyword>
<evidence type="ECO:0000259" key="2">
    <source>
        <dbReference type="PROSITE" id="PS50203"/>
    </source>
</evidence>
<dbReference type="OrthoDB" id="424753at2759"/>
<evidence type="ECO:0000313" key="4">
    <source>
        <dbReference type="Proteomes" id="UP000063063"/>
    </source>
</evidence>
<dbReference type="EC" id="3.4.22.33" evidence="3"/>
<dbReference type="InterPro" id="IPR022684">
    <property type="entry name" value="Calpain_cysteine_protease"/>
</dbReference>